<dbReference type="Gene3D" id="3.40.50.1000">
    <property type="entry name" value="HAD superfamily/HAD-like"/>
    <property type="match status" value="1"/>
</dbReference>
<dbReference type="RefSeq" id="WP_183969350.1">
    <property type="nucleotide sequence ID" value="NZ_BAABEW010000007.1"/>
</dbReference>
<dbReference type="AlphaFoldDB" id="A0A7W8MAF6"/>
<feature type="binding site" evidence="11">
    <location>
        <position position="26"/>
    </location>
    <ligand>
        <name>Mg(2+)</name>
        <dbReference type="ChEBI" id="CHEBI:18420"/>
    </ligand>
</feature>
<evidence type="ECO:0000256" key="3">
    <source>
        <dbReference type="ARBA" id="ARBA00005893"/>
    </source>
</evidence>
<evidence type="ECO:0000256" key="11">
    <source>
        <dbReference type="PIRSR" id="PIRSR006118-2"/>
    </source>
</evidence>
<evidence type="ECO:0000313" key="12">
    <source>
        <dbReference type="EMBL" id="MBB5273089.1"/>
    </source>
</evidence>
<gene>
    <name evidence="12" type="ORF">HNQ70_003117</name>
</gene>
<dbReference type="PIRSF" id="PIRSF006118">
    <property type="entry name" value="KDO8-P_Ptase"/>
    <property type="match status" value="1"/>
</dbReference>
<reference evidence="12 13" key="1">
    <citation type="submission" date="2020-08" db="EMBL/GenBank/DDBJ databases">
        <title>Genomic Encyclopedia of Type Strains, Phase IV (KMG-IV): sequencing the most valuable type-strain genomes for metagenomic binning, comparative biology and taxonomic classification.</title>
        <authorList>
            <person name="Goeker M."/>
        </authorList>
    </citation>
    <scope>NUCLEOTIDE SEQUENCE [LARGE SCALE GENOMIC DNA]</scope>
    <source>
        <strain evidence="12 13">DSM 29781</strain>
    </source>
</reference>
<evidence type="ECO:0000256" key="2">
    <source>
        <dbReference type="ARBA" id="ARBA00001946"/>
    </source>
</evidence>
<evidence type="ECO:0000256" key="1">
    <source>
        <dbReference type="ARBA" id="ARBA00000898"/>
    </source>
</evidence>
<dbReference type="InterPro" id="IPR010023">
    <property type="entry name" value="KdsC_fam"/>
</dbReference>
<evidence type="ECO:0000256" key="5">
    <source>
        <dbReference type="ARBA" id="ARBA00013066"/>
    </source>
</evidence>
<keyword evidence="9 11" id="KW-0460">Magnesium</keyword>
<dbReference type="SFLD" id="SFLDG01138">
    <property type="entry name" value="C1.6.2:_Deoxy-d-mannose-octulo"/>
    <property type="match status" value="1"/>
</dbReference>
<keyword evidence="7 11" id="KW-0479">Metal-binding</keyword>
<evidence type="ECO:0000256" key="6">
    <source>
        <dbReference type="ARBA" id="ARBA00020092"/>
    </source>
</evidence>
<organism evidence="12 13">
    <name type="scientific">Quisquiliibacterium transsilvanicum</name>
    <dbReference type="NCBI Taxonomy" id="1549638"/>
    <lineage>
        <taxon>Bacteria</taxon>
        <taxon>Pseudomonadati</taxon>
        <taxon>Pseudomonadota</taxon>
        <taxon>Betaproteobacteria</taxon>
        <taxon>Burkholderiales</taxon>
        <taxon>Burkholderiaceae</taxon>
        <taxon>Quisquiliibacterium</taxon>
    </lineage>
</organism>
<dbReference type="InterPro" id="IPR050793">
    <property type="entry name" value="CMP-NeuNAc_synthase"/>
</dbReference>
<sequence>MGAAPAPQRATEAARRAASIRAVMLDVDGTLTDGTIWIGQDGETMKGFSVHDGFGLTLLRDAGIRLAIVTGRRSRIVEARAAELRIETVIQGVGDKGAALRELAARFGLPATAIACIGDDWPDLPAFALAGLAAAPVGASAPVLAAAHWVSTRPAGHGAVREFAEWLLAARGELDALLARYRSGGSPAPQAAPQ</sequence>
<dbReference type="EMBL" id="JACHGB010000006">
    <property type="protein sequence ID" value="MBB5273089.1"/>
    <property type="molecule type" value="Genomic_DNA"/>
</dbReference>
<keyword evidence="8 12" id="KW-0378">Hydrolase</keyword>
<evidence type="ECO:0000256" key="9">
    <source>
        <dbReference type="ARBA" id="ARBA00022842"/>
    </source>
</evidence>
<dbReference type="FunFam" id="3.40.50.1000:FF:000029">
    <property type="entry name" value="3-deoxy-D-manno-octulosonate 8-phosphate phosphatase KdsC"/>
    <property type="match status" value="1"/>
</dbReference>
<dbReference type="EC" id="3.1.3.45" evidence="5"/>
<accession>A0A7W8MAF6</accession>
<evidence type="ECO:0000256" key="8">
    <source>
        <dbReference type="ARBA" id="ARBA00022801"/>
    </source>
</evidence>
<dbReference type="SFLD" id="SFLDS00003">
    <property type="entry name" value="Haloacid_Dehalogenase"/>
    <property type="match status" value="1"/>
</dbReference>
<evidence type="ECO:0000313" key="13">
    <source>
        <dbReference type="Proteomes" id="UP000532440"/>
    </source>
</evidence>
<dbReference type="Proteomes" id="UP000532440">
    <property type="component" value="Unassembled WGS sequence"/>
</dbReference>
<dbReference type="InterPro" id="IPR036412">
    <property type="entry name" value="HAD-like_sf"/>
</dbReference>
<dbReference type="GO" id="GO:0046872">
    <property type="term" value="F:metal ion binding"/>
    <property type="evidence" value="ECO:0007669"/>
    <property type="project" value="UniProtKB-KW"/>
</dbReference>
<comment type="subunit">
    <text evidence="4">Homotetramer.</text>
</comment>
<evidence type="ECO:0000256" key="7">
    <source>
        <dbReference type="ARBA" id="ARBA00022723"/>
    </source>
</evidence>
<dbReference type="SFLD" id="SFLDG01136">
    <property type="entry name" value="C1.6:_Phosphoserine_Phosphatas"/>
    <property type="match status" value="1"/>
</dbReference>
<keyword evidence="13" id="KW-1185">Reference proteome</keyword>
<name>A0A7W8MAF6_9BURK</name>
<feature type="binding site" evidence="11">
    <location>
        <position position="119"/>
    </location>
    <ligand>
        <name>Mg(2+)</name>
        <dbReference type="ChEBI" id="CHEBI:18420"/>
    </ligand>
</feature>
<dbReference type="GO" id="GO:0019143">
    <property type="term" value="F:3-deoxy-manno-octulosonate-8-phosphatase activity"/>
    <property type="evidence" value="ECO:0007669"/>
    <property type="project" value="UniProtKB-EC"/>
</dbReference>
<comment type="similarity">
    <text evidence="3">Belongs to the KdsC family.</text>
</comment>
<comment type="catalytic activity">
    <reaction evidence="1">
        <text>3-deoxy-alpha-D-manno-2-octulosonate-8-phosphate + H2O = 3-deoxy-alpha-D-manno-oct-2-ulosonate + phosphate</text>
        <dbReference type="Rhea" id="RHEA:11500"/>
        <dbReference type="ChEBI" id="CHEBI:15377"/>
        <dbReference type="ChEBI" id="CHEBI:43474"/>
        <dbReference type="ChEBI" id="CHEBI:85985"/>
        <dbReference type="ChEBI" id="CHEBI:85986"/>
        <dbReference type="EC" id="3.1.3.45"/>
    </reaction>
</comment>
<dbReference type="Pfam" id="PF00702">
    <property type="entry name" value="Hydrolase"/>
    <property type="match status" value="1"/>
</dbReference>
<dbReference type="NCBIfam" id="TIGR01670">
    <property type="entry name" value="KdsC-phosphatas"/>
    <property type="match status" value="1"/>
</dbReference>
<dbReference type="PANTHER" id="PTHR21485">
    <property type="entry name" value="HAD SUPERFAMILY MEMBERS CMAS AND KDSC"/>
    <property type="match status" value="1"/>
</dbReference>
<dbReference type="PANTHER" id="PTHR21485:SF3">
    <property type="entry name" value="N-ACYLNEURAMINATE CYTIDYLYLTRANSFERASE"/>
    <property type="match status" value="1"/>
</dbReference>
<proteinExistence type="inferred from homology"/>
<comment type="cofactor">
    <cofactor evidence="2 11">
        <name>Mg(2+)</name>
        <dbReference type="ChEBI" id="CHEBI:18420"/>
    </cofactor>
</comment>
<dbReference type="SUPFAM" id="SSF56784">
    <property type="entry name" value="HAD-like"/>
    <property type="match status" value="1"/>
</dbReference>
<evidence type="ECO:0000256" key="4">
    <source>
        <dbReference type="ARBA" id="ARBA00011881"/>
    </source>
</evidence>
<evidence type="ECO:0000256" key="10">
    <source>
        <dbReference type="ARBA" id="ARBA00031051"/>
    </source>
</evidence>
<comment type="caution">
    <text evidence="12">The sequence shown here is derived from an EMBL/GenBank/DDBJ whole genome shotgun (WGS) entry which is preliminary data.</text>
</comment>
<protein>
    <recommendedName>
        <fullName evidence="6">3-deoxy-D-manno-octulosonate 8-phosphate phosphatase KdsC</fullName>
        <ecNumber evidence="5">3.1.3.45</ecNumber>
    </recommendedName>
    <alternativeName>
        <fullName evidence="10">KDO 8-P phosphatase</fullName>
    </alternativeName>
</protein>
<dbReference type="InterPro" id="IPR023214">
    <property type="entry name" value="HAD_sf"/>
</dbReference>
<dbReference type="GO" id="GO:0008781">
    <property type="term" value="F:N-acylneuraminate cytidylyltransferase activity"/>
    <property type="evidence" value="ECO:0007669"/>
    <property type="project" value="TreeGrafter"/>
</dbReference>
<feature type="binding site" evidence="11">
    <location>
        <position position="28"/>
    </location>
    <ligand>
        <name>substrate</name>
    </ligand>
</feature>